<evidence type="ECO:0000313" key="4">
    <source>
        <dbReference type="Proteomes" id="UP000828390"/>
    </source>
</evidence>
<dbReference type="PANTHER" id="PTHR46312">
    <property type="entry name" value="NACHT DOMAIN-CONTAINING PROTEIN"/>
    <property type="match status" value="1"/>
</dbReference>
<evidence type="ECO:0000313" key="3">
    <source>
        <dbReference type="EMBL" id="KAH3875454.1"/>
    </source>
</evidence>
<proteinExistence type="predicted"/>
<dbReference type="SUPFAM" id="SSF52540">
    <property type="entry name" value="P-loop containing nucleoside triphosphate hydrolases"/>
    <property type="match status" value="1"/>
</dbReference>
<feature type="domain" description="NACHT" evidence="2">
    <location>
        <begin position="491"/>
        <end position="631"/>
    </location>
</feature>
<accession>A0A9D4MGW1</accession>
<dbReference type="InterPro" id="IPR007111">
    <property type="entry name" value="NACHT_NTPase"/>
</dbReference>
<dbReference type="Pfam" id="PF05729">
    <property type="entry name" value="NACHT"/>
    <property type="match status" value="1"/>
</dbReference>
<dbReference type="InterPro" id="IPR027417">
    <property type="entry name" value="P-loop_NTPase"/>
</dbReference>
<evidence type="ECO:0000256" key="1">
    <source>
        <dbReference type="SAM" id="Coils"/>
    </source>
</evidence>
<name>A0A9D4MGW1_DREPO</name>
<dbReference type="Gene3D" id="3.40.50.300">
    <property type="entry name" value="P-loop containing nucleotide triphosphate hydrolases"/>
    <property type="match status" value="1"/>
</dbReference>
<dbReference type="PANTHER" id="PTHR46312:SF2">
    <property type="entry name" value="NUCLEOTIDE-BINDING OLIGOMERIZATION DOMAIN-CONTAINING PROTEIN 2-LIKE"/>
    <property type="match status" value="1"/>
</dbReference>
<keyword evidence="4" id="KW-1185">Reference proteome</keyword>
<comment type="caution">
    <text evidence="3">The sequence shown here is derived from an EMBL/GenBank/DDBJ whole genome shotgun (WGS) entry which is preliminary data.</text>
</comment>
<feature type="coiled-coil region" evidence="1">
    <location>
        <begin position="246"/>
        <end position="305"/>
    </location>
</feature>
<organism evidence="3 4">
    <name type="scientific">Dreissena polymorpha</name>
    <name type="common">Zebra mussel</name>
    <name type="synonym">Mytilus polymorpha</name>
    <dbReference type="NCBI Taxonomy" id="45954"/>
    <lineage>
        <taxon>Eukaryota</taxon>
        <taxon>Metazoa</taxon>
        <taxon>Spiralia</taxon>
        <taxon>Lophotrochozoa</taxon>
        <taxon>Mollusca</taxon>
        <taxon>Bivalvia</taxon>
        <taxon>Autobranchia</taxon>
        <taxon>Heteroconchia</taxon>
        <taxon>Euheterodonta</taxon>
        <taxon>Imparidentia</taxon>
        <taxon>Neoheterodontei</taxon>
        <taxon>Myida</taxon>
        <taxon>Dreissenoidea</taxon>
        <taxon>Dreissenidae</taxon>
        <taxon>Dreissena</taxon>
    </lineage>
</organism>
<dbReference type="AlphaFoldDB" id="A0A9D4MGW1"/>
<evidence type="ECO:0000259" key="2">
    <source>
        <dbReference type="Pfam" id="PF05729"/>
    </source>
</evidence>
<gene>
    <name evidence="3" type="ORF">DPMN_038720</name>
</gene>
<dbReference type="EMBL" id="JAIWYP010000002">
    <property type="protein sequence ID" value="KAH3875454.1"/>
    <property type="molecule type" value="Genomic_DNA"/>
</dbReference>
<keyword evidence="1" id="KW-0175">Coiled coil</keyword>
<sequence>MAGNLDDMFSNKETCNWFKASIALIITKQGLEKFVDSEIQKLHANVGRACGNCFTENLIKCPTYGVCRNAKSCSFHNTPGLLPCPCPMNICDQVKQNIASHHRYSNPSWKNTRTELWAANHWEIAKCYLPPDGYIDVASVQDTDFNGVISVILNCTHFDKCFSFNIAPRFPSPECILTQVRQIGRDVRHTSSCQVADSDLKNIILKLQSLLTDPVSLANDPNASSAINTLRKLKNNTQFITPDELLEHLKDARQNLVKINDQSERRSKEVDTVLLEIDTHMKQCLQQIEESENEARERISKEGKEVLAQIESHRLASAKMISEKEKEVKQKALETEKIAREVHQKAQEIEHTAHNVEIHAANVFQHTLTIDKKAQEIGNKIEIIEQKLNETEMINNDLEIEDLRRRLIQHYNNTLNLVTLSPLNPSFGSATPIDNVYATPNIFRMQMNKPTLKRDYPCYSNFQKKYDQCKEREICLYKDLFDTNDKLNGRIFLQGDAGTGKTMFVAKLVLDWCKVSHSSCYSGEDETDFNDFASLAGFSFVFLVTLRDSLDEREIPKMIKEHIIDMVYSDIDRDKAYILLQRIMEKKICLVIQDGLDEWRDTKGKLILPLMVECHNKCTLLITTRPWKLADERIRDSQIDGLYLLDGVKDVFTLSRKVMGYLVPEKLHLHYCFEQYVKSKQLEELLSKPILLKIIVSLWAANTCVEGSMCKIYSILQDGLLKKVSDEVGFFSNAPVLCFQNTRYVKQNIEHVDAISRLAFTLLFSLEKELFLVFTDREIAIYGFEPHRTFSLTSGLLTERKHSAVVTFSFVHKSMQEFLAACYIVRNKHVIDDVISNYLDNFPDDMFSISQTFVFVCGLDNEAAYALSCVMDDRVTTADFYEYPELIISGYIEAMANNIDGDLFKRKISEIEYDMNLDPLNIEDIFHSCSDDVCTTAIQECHCLESLLKLNKGNLRRLDISDGVYVTEIGDQLLSTVNLQDILLSSADCLEHLDITFTNIVLSSLTSTKKIIHSGIGFEIDAWYINTEIQSCMAKTLDVFITDPNIITKLLKLKSITIRYFGSSYEQETFPIEMLFPGSNRFDIHLPSSKVCQDISLPSATAYQEINLPPATAYQEIFLPSSKASPYTHMLTSAACHDISLPSSKEKIT</sequence>
<reference evidence="3" key="2">
    <citation type="submission" date="2020-11" db="EMBL/GenBank/DDBJ databases">
        <authorList>
            <person name="McCartney M.A."/>
            <person name="Auch B."/>
            <person name="Kono T."/>
            <person name="Mallez S."/>
            <person name="Becker A."/>
            <person name="Gohl D.M."/>
            <person name="Silverstein K.A.T."/>
            <person name="Koren S."/>
            <person name="Bechman K.B."/>
            <person name="Herman A."/>
            <person name="Abrahante J.E."/>
            <person name="Garbe J."/>
        </authorList>
    </citation>
    <scope>NUCLEOTIDE SEQUENCE</scope>
    <source>
        <strain evidence="3">Duluth1</strain>
        <tissue evidence="3">Whole animal</tissue>
    </source>
</reference>
<dbReference type="InterPro" id="IPR027897">
    <property type="entry name" value="DUF4559"/>
</dbReference>
<dbReference type="Pfam" id="PF15112">
    <property type="entry name" value="DUF4559"/>
    <property type="match status" value="1"/>
</dbReference>
<protein>
    <recommendedName>
        <fullName evidence="2">NACHT domain-containing protein</fullName>
    </recommendedName>
</protein>
<dbReference type="Proteomes" id="UP000828390">
    <property type="component" value="Unassembled WGS sequence"/>
</dbReference>
<reference evidence="3" key="1">
    <citation type="journal article" date="2019" name="bioRxiv">
        <title>The Genome of the Zebra Mussel, Dreissena polymorpha: A Resource for Invasive Species Research.</title>
        <authorList>
            <person name="McCartney M.A."/>
            <person name="Auch B."/>
            <person name="Kono T."/>
            <person name="Mallez S."/>
            <person name="Zhang Y."/>
            <person name="Obille A."/>
            <person name="Becker A."/>
            <person name="Abrahante J.E."/>
            <person name="Garbe J."/>
            <person name="Badalamenti J.P."/>
            <person name="Herman A."/>
            <person name="Mangelson H."/>
            <person name="Liachko I."/>
            <person name="Sullivan S."/>
            <person name="Sone E.D."/>
            <person name="Koren S."/>
            <person name="Silverstein K.A.T."/>
            <person name="Beckman K.B."/>
            <person name="Gohl D.M."/>
        </authorList>
    </citation>
    <scope>NUCLEOTIDE SEQUENCE</scope>
    <source>
        <strain evidence="3">Duluth1</strain>
        <tissue evidence="3">Whole animal</tissue>
    </source>
</reference>